<evidence type="ECO:0000313" key="4">
    <source>
        <dbReference type="Proteomes" id="UP000284706"/>
    </source>
</evidence>
<dbReference type="AlphaFoldDB" id="A0A409YSP2"/>
<feature type="compositionally biased region" description="Low complexity" evidence="1">
    <location>
        <begin position="45"/>
        <end position="59"/>
    </location>
</feature>
<feature type="compositionally biased region" description="Polar residues" evidence="1">
    <location>
        <begin position="30"/>
        <end position="44"/>
    </location>
</feature>
<keyword evidence="4" id="KW-1185">Reference proteome</keyword>
<dbReference type="Pfam" id="PF20415">
    <property type="entry name" value="DUF6699"/>
    <property type="match status" value="1"/>
</dbReference>
<sequence>MPGLVPEETYHEWDRPRHKSRHGGHHEHPSPTQHPQQGHAPSSRTAYPTGFAGPATTPPQVTSVYRTSGGDSYRVPYPFRTNTTAYGLNEPQWSVGPPPVIYDLSPYSRVPLPPMFSIHPLLAFDGREPGITWLVDKHPQQAMLTPGSAMMGGRSPADLYHWKALPATDPIIKEPLHIRLHPFTSLITVNPTNGVITVGDVLIAVYNAIRQNATQAFCTGVGLNPAFISSSEMAAYGRMVSQDANVGPPMGDDGVSSHVRHLMEFRTRWAGLTPSRQEANVWVLHTRRVGD</sequence>
<organism evidence="3 4">
    <name type="scientific">Gymnopilus dilepis</name>
    <dbReference type="NCBI Taxonomy" id="231916"/>
    <lineage>
        <taxon>Eukaryota</taxon>
        <taxon>Fungi</taxon>
        <taxon>Dikarya</taxon>
        <taxon>Basidiomycota</taxon>
        <taxon>Agaricomycotina</taxon>
        <taxon>Agaricomycetes</taxon>
        <taxon>Agaricomycetidae</taxon>
        <taxon>Agaricales</taxon>
        <taxon>Agaricineae</taxon>
        <taxon>Hymenogastraceae</taxon>
        <taxon>Gymnopilus</taxon>
    </lineage>
</organism>
<name>A0A409YSP2_9AGAR</name>
<feature type="compositionally biased region" description="Basic residues" evidence="1">
    <location>
        <begin position="16"/>
        <end position="25"/>
    </location>
</feature>
<feature type="region of interest" description="Disordered" evidence="1">
    <location>
        <begin position="1"/>
        <end position="67"/>
    </location>
</feature>
<evidence type="ECO:0000259" key="2">
    <source>
        <dbReference type="Pfam" id="PF20415"/>
    </source>
</evidence>
<protein>
    <recommendedName>
        <fullName evidence="2">DUF6699 domain-containing protein</fullName>
    </recommendedName>
</protein>
<proteinExistence type="predicted"/>
<dbReference type="InterPro" id="IPR046522">
    <property type="entry name" value="DUF6699"/>
</dbReference>
<evidence type="ECO:0000256" key="1">
    <source>
        <dbReference type="SAM" id="MobiDB-lite"/>
    </source>
</evidence>
<dbReference type="Proteomes" id="UP000284706">
    <property type="component" value="Unassembled WGS sequence"/>
</dbReference>
<accession>A0A409YSP2</accession>
<dbReference type="OrthoDB" id="3172906at2759"/>
<evidence type="ECO:0000313" key="3">
    <source>
        <dbReference type="EMBL" id="PPR06020.1"/>
    </source>
</evidence>
<dbReference type="EMBL" id="NHYE01000387">
    <property type="protein sequence ID" value="PPR06020.1"/>
    <property type="molecule type" value="Genomic_DNA"/>
</dbReference>
<dbReference type="InParanoid" id="A0A409YSP2"/>
<reference evidence="3 4" key="1">
    <citation type="journal article" date="2018" name="Evol. Lett.">
        <title>Horizontal gene cluster transfer increased hallucinogenic mushroom diversity.</title>
        <authorList>
            <person name="Reynolds H.T."/>
            <person name="Vijayakumar V."/>
            <person name="Gluck-Thaler E."/>
            <person name="Korotkin H.B."/>
            <person name="Matheny P.B."/>
            <person name="Slot J.C."/>
        </authorList>
    </citation>
    <scope>NUCLEOTIDE SEQUENCE [LARGE SCALE GENOMIC DNA]</scope>
    <source>
        <strain evidence="3 4">SRW20</strain>
    </source>
</reference>
<feature type="domain" description="DUF6699" evidence="2">
    <location>
        <begin position="131"/>
        <end position="276"/>
    </location>
</feature>
<gene>
    <name evidence="3" type="ORF">CVT26_007499</name>
</gene>
<comment type="caution">
    <text evidence="3">The sequence shown here is derived from an EMBL/GenBank/DDBJ whole genome shotgun (WGS) entry which is preliminary data.</text>
</comment>